<protein>
    <submittedName>
        <fullName evidence="1">Uncharacterized protein</fullName>
    </submittedName>
</protein>
<sequence length="160" mass="16962">MQIGKPPEQAAQIREAETRRLQGDEATLLAEATQVMQDLGYTVSESSAGAGVLAGTKSRDATEAGQVAGAIVMAVLFGAANARWDTDQMIRLTVTTWPEGSAVPLPPGAAPRTVAMRVSFERLIGDNRGMVRHEALNAPELQREFFEKLGQSLAAQGSAV</sequence>
<dbReference type="Proteomes" id="UP000626026">
    <property type="component" value="Unassembled WGS sequence"/>
</dbReference>
<accession>A0ABR7RQG8</accession>
<reference evidence="1 2" key="1">
    <citation type="journal article" date="2013" name="Int. J. Syst. Evol. Microbiol.">
        <title>Roseomonas aerophila sp. nov., isolated from air.</title>
        <authorList>
            <person name="Kim S.J."/>
            <person name="Weon H.Y."/>
            <person name="Ahn J.H."/>
            <person name="Hong S.B."/>
            <person name="Seok S.J."/>
            <person name="Whang K.S."/>
            <person name="Kwon S.W."/>
        </authorList>
    </citation>
    <scope>NUCLEOTIDE SEQUENCE [LARGE SCALE GENOMIC DNA]</scope>
    <source>
        <strain evidence="1 2">NBRC 108923</strain>
    </source>
</reference>
<comment type="caution">
    <text evidence="1">The sequence shown here is derived from an EMBL/GenBank/DDBJ whole genome shotgun (WGS) entry which is preliminary data.</text>
</comment>
<organism evidence="1 2">
    <name type="scientific">Teichococcus aerophilus</name>
    <dbReference type="NCBI Taxonomy" id="1224513"/>
    <lineage>
        <taxon>Bacteria</taxon>
        <taxon>Pseudomonadati</taxon>
        <taxon>Pseudomonadota</taxon>
        <taxon>Alphaproteobacteria</taxon>
        <taxon>Acetobacterales</taxon>
        <taxon>Roseomonadaceae</taxon>
        <taxon>Roseomonas</taxon>
    </lineage>
</organism>
<dbReference type="EMBL" id="JACTVA010000031">
    <property type="protein sequence ID" value="MBC9208362.1"/>
    <property type="molecule type" value="Genomic_DNA"/>
</dbReference>
<evidence type="ECO:0000313" key="2">
    <source>
        <dbReference type="Proteomes" id="UP000626026"/>
    </source>
</evidence>
<dbReference type="RefSeq" id="WP_187785522.1">
    <property type="nucleotide sequence ID" value="NZ_JACTVA010000031.1"/>
</dbReference>
<gene>
    <name evidence="1" type="ORF">IBL26_16065</name>
</gene>
<keyword evidence="2" id="KW-1185">Reference proteome</keyword>
<name>A0ABR7RQG8_9PROT</name>
<evidence type="ECO:0000313" key="1">
    <source>
        <dbReference type="EMBL" id="MBC9208362.1"/>
    </source>
</evidence>
<proteinExistence type="predicted"/>